<gene>
    <name evidence="1" type="ORF">CGI_10014898</name>
</gene>
<organism evidence="1">
    <name type="scientific">Magallana gigas</name>
    <name type="common">Pacific oyster</name>
    <name type="synonym">Crassostrea gigas</name>
    <dbReference type="NCBI Taxonomy" id="29159"/>
    <lineage>
        <taxon>Eukaryota</taxon>
        <taxon>Metazoa</taxon>
        <taxon>Spiralia</taxon>
        <taxon>Lophotrochozoa</taxon>
        <taxon>Mollusca</taxon>
        <taxon>Bivalvia</taxon>
        <taxon>Autobranchia</taxon>
        <taxon>Pteriomorphia</taxon>
        <taxon>Ostreida</taxon>
        <taxon>Ostreoidea</taxon>
        <taxon>Ostreidae</taxon>
        <taxon>Magallana</taxon>
    </lineage>
</organism>
<sequence>MPKRKRVNPMDEARRFLKEDVDPPGFAVDVFEGKDPLVSKTRSLANNMMTAEENTGWQTGEVETSDCSEIRAKVIPVLRNGRDGPGYPVLNRCLFGSSRNCNIIIQKLYSFLNKKAEEIKKNWTEESYAEFAKICLAQVILFNRKRSGEAERMTVKGFHDSKRGGHVDPVVKDTLSEFEKHLCKTHLRVEILGKKGRKVPVLLTKAMQTNIELLLKKRSSD</sequence>
<dbReference type="PANTHER" id="PTHR33480">
    <property type="entry name" value="SET DOMAIN-CONTAINING PROTEIN-RELATED"/>
    <property type="match status" value="1"/>
</dbReference>
<dbReference type="HOGENOM" id="CLU_1251715_0_0_1"/>
<evidence type="ECO:0000313" key="1">
    <source>
        <dbReference type="EMBL" id="EKC40868.1"/>
    </source>
</evidence>
<dbReference type="AlphaFoldDB" id="K1R535"/>
<accession>K1R535</accession>
<protein>
    <submittedName>
        <fullName evidence="1">Uncharacterized protein</fullName>
    </submittedName>
</protein>
<dbReference type="EMBL" id="JH816408">
    <property type="protein sequence ID" value="EKC40868.1"/>
    <property type="molecule type" value="Genomic_DNA"/>
</dbReference>
<name>K1R535_MAGGI</name>
<reference evidence="1" key="1">
    <citation type="journal article" date="2012" name="Nature">
        <title>The oyster genome reveals stress adaptation and complexity of shell formation.</title>
        <authorList>
            <person name="Zhang G."/>
            <person name="Fang X."/>
            <person name="Guo X."/>
            <person name="Li L."/>
            <person name="Luo R."/>
            <person name="Xu F."/>
            <person name="Yang P."/>
            <person name="Zhang L."/>
            <person name="Wang X."/>
            <person name="Qi H."/>
            <person name="Xiong Z."/>
            <person name="Que H."/>
            <person name="Xie Y."/>
            <person name="Holland P.W."/>
            <person name="Paps J."/>
            <person name="Zhu Y."/>
            <person name="Wu F."/>
            <person name="Chen Y."/>
            <person name="Wang J."/>
            <person name="Peng C."/>
            <person name="Meng J."/>
            <person name="Yang L."/>
            <person name="Liu J."/>
            <person name="Wen B."/>
            <person name="Zhang N."/>
            <person name="Huang Z."/>
            <person name="Zhu Q."/>
            <person name="Feng Y."/>
            <person name="Mount A."/>
            <person name="Hedgecock D."/>
            <person name="Xu Z."/>
            <person name="Liu Y."/>
            <person name="Domazet-Loso T."/>
            <person name="Du Y."/>
            <person name="Sun X."/>
            <person name="Zhang S."/>
            <person name="Liu B."/>
            <person name="Cheng P."/>
            <person name="Jiang X."/>
            <person name="Li J."/>
            <person name="Fan D."/>
            <person name="Wang W."/>
            <person name="Fu W."/>
            <person name="Wang T."/>
            <person name="Wang B."/>
            <person name="Zhang J."/>
            <person name="Peng Z."/>
            <person name="Li Y."/>
            <person name="Li N."/>
            <person name="Wang J."/>
            <person name="Chen M."/>
            <person name="He Y."/>
            <person name="Tan F."/>
            <person name="Song X."/>
            <person name="Zheng Q."/>
            <person name="Huang R."/>
            <person name="Yang H."/>
            <person name="Du X."/>
            <person name="Chen L."/>
            <person name="Yang M."/>
            <person name="Gaffney P.M."/>
            <person name="Wang S."/>
            <person name="Luo L."/>
            <person name="She Z."/>
            <person name="Ming Y."/>
            <person name="Huang W."/>
            <person name="Zhang S."/>
            <person name="Huang B."/>
            <person name="Zhang Y."/>
            <person name="Qu T."/>
            <person name="Ni P."/>
            <person name="Miao G."/>
            <person name="Wang J."/>
            <person name="Wang Q."/>
            <person name="Steinberg C.E."/>
            <person name="Wang H."/>
            <person name="Li N."/>
            <person name="Qian L."/>
            <person name="Zhang G."/>
            <person name="Li Y."/>
            <person name="Yang H."/>
            <person name="Liu X."/>
            <person name="Wang J."/>
            <person name="Yin Y."/>
            <person name="Wang J."/>
        </authorList>
    </citation>
    <scope>NUCLEOTIDE SEQUENCE [LARGE SCALE GENOMIC DNA]</scope>
    <source>
        <strain evidence="1">05x7-T-G4-1.051#20</strain>
    </source>
</reference>
<dbReference type="PANTHER" id="PTHR33480:SF1">
    <property type="entry name" value="TYR RECOMBINASE DOMAIN-CONTAINING PROTEIN"/>
    <property type="match status" value="1"/>
</dbReference>
<proteinExistence type="predicted"/>
<dbReference type="InParanoid" id="K1R535"/>